<proteinExistence type="predicted"/>
<dbReference type="Proteomes" id="UP001401887">
    <property type="component" value="Unassembled WGS sequence"/>
</dbReference>
<dbReference type="Pfam" id="PF10026">
    <property type="entry name" value="DUF2268"/>
    <property type="match status" value="1"/>
</dbReference>
<dbReference type="InterPro" id="IPR018728">
    <property type="entry name" value="DUF2268"/>
</dbReference>
<gene>
    <name evidence="2" type="ORF">Dcar01_03035</name>
</gene>
<protein>
    <recommendedName>
        <fullName evidence="1">DUF2268 domain-containing protein</fullName>
    </recommendedName>
</protein>
<reference evidence="2 3" key="1">
    <citation type="submission" date="2024-02" db="EMBL/GenBank/DDBJ databases">
        <title>Deinococcus carri NBRC 110142.</title>
        <authorList>
            <person name="Ichikawa N."/>
            <person name="Katano-Makiyama Y."/>
            <person name="Hidaka K."/>
        </authorList>
    </citation>
    <scope>NUCLEOTIDE SEQUENCE [LARGE SCALE GENOMIC DNA]</scope>
    <source>
        <strain evidence="2 3">NBRC 110142</strain>
    </source>
</reference>
<organism evidence="2 3">
    <name type="scientific">Deinococcus carri</name>
    <dbReference type="NCBI Taxonomy" id="1211323"/>
    <lineage>
        <taxon>Bacteria</taxon>
        <taxon>Thermotogati</taxon>
        <taxon>Deinococcota</taxon>
        <taxon>Deinococci</taxon>
        <taxon>Deinococcales</taxon>
        <taxon>Deinococcaceae</taxon>
        <taxon>Deinococcus</taxon>
    </lineage>
</organism>
<evidence type="ECO:0000313" key="3">
    <source>
        <dbReference type="Proteomes" id="UP001401887"/>
    </source>
</evidence>
<evidence type="ECO:0000259" key="1">
    <source>
        <dbReference type="Pfam" id="PF10026"/>
    </source>
</evidence>
<feature type="domain" description="DUF2268" evidence="1">
    <location>
        <begin position="51"/>
        <end position="206"/>
    </location>
</feature>
<evidence type="ECO:0000313" key="2">
    <source>
        <dbReference type="EMBL" id="GAA5514280.1"/>
    </source>
</evidence>
<dbReference type="EMBL" id="BAABRP010000015">
    <property type="protein sequence ID" value="GAA5514280.1"/>
    <property type="molecule type" value="Genomic_DNA"/>
</dbReference>
<accession>A0ABP9WCS8</accession>
<dbReference type="RefSeq" id="WP_345466780.1">
    <property type="nucleotide sequence ID" value="NZ_BAABRP010000015.1"/>
</dbReference>
<sequence>MANVLHLMNAGGFLSPALADEVREVAGAALTRHAARLGLDGVDVAVYVTPWTLPETGVGGYAPLPHWIQITLTPDNPNFAAHWRREVPATLAHELHHARRWREPGYGQTLLEALVSEGLAQHYEAGERDAPPPYAHITADLEPLWERAQAELDAPSYSHPAWFYGSETVGLPRWAGYALGHELVRRFLGAEGGDALTRANTPAERFRAAWAR</sequence>
<keyword evidence="3" id="KW-1185">Reference proteome</keyword>
<name>A0ABP9WCS8_9DEIO</name>
<comment type="caution">
    <text evidence="2">The sequence shown here is derived from an EMBL/GenBank/DDBJ whole genome shotgun (WGS) entry which is preliminary data.</text>
</comment>